<dbReference type="SUPFAM" id="SSF89796">
    <property type="entry name" value="CoA-transferase family III (CaiB/BaiF)"/>
    <property type="match status" value="1"/>
</dbReference>
<dbReference type="RefSeq" id="WP_134750914.1">
    <property type="nucleotide sequence ID" value="NZ_CP038149.1"/>
</dbReference>
<dbReference type="InterPro" id="IPR003673">
    <property type="entry name" value="CoA-Trfase_fam_III"/>
</dbReference>
<evidence type="ECO:0000313" key="3">
    <source>
        <dbReference type="Proteomes" id="UP000295727"/>
    </source>
</evidence>
<keyword evidence="1 2" id="KW-0808">Transferase</keyword>
<proteinExistence type="predicted"/>
<keyword evidence="3" id="KW-1185">Reference proteome</keyword>
<dbReference type="Gene3D" id="3.40.50.10540">
    <property type="entry name" value="Crotonobetainyl-coa:carnitine coa-transferase, domain 1"/>
    <property type="match status" value="1"/>
</dbReference>
<dbReference type="InterPro" id="IPR050483">
    <property type="entry name" value="CoA-transferase_III_domain"/>
</dbReference>
<reference evidence="2 3" key="1">
    <citation type="submission" date="2019-03" db="EMBL/GenBank/DDBJ databases">
        <title>Paraburkholderia sp. 7MH5, isolated from subtropical forest soil.</title>
        <authorList>
            <person name="Gao Z.-H."/>
            <person name="Qiu L.-H."/>
        </authorList>
    </citation>
    <scope>NUCLEOTIDE SEQUENCE [LARGE SCALE GENOMIC DNA]</scope>
    <source>
        <strain evidence="2 3">7MH5</strain>
    </source>
</reference>
<evidence type="ECO:0000256" key="1">
    <source>
        <dbReference type="ARBA" id="ARBA00022679"/>
    </source>
</evidence>
<dbReference type="InterPro" id="IPR044855">
    <property type="entry name" value="CoA-Trfase_III_dom3_sf"/>
</dbReference>
<sequence length="393" mass="42583">MKVLEGIKVLDFGRFIAGPYCSALLADYGAEVIRVDRVGGGEDRFIVPVTEQGEGALFLQVNRNKRSMTLDLDSEEGRDIVRRLVADADVVIANMPPRTLASLGLDYESLCRIKPDIILVAANAFGNSEAVRDRPGFDGVGQALSGAVHIAGTPDQPQKAMVPVVDFATAFSCALGTVLALYERKRSGMGQEVSASLLCTGLNMASGALIEEALLGLDRAATLNRASSYAPSDIFKAKDGWFITQVIGRPMFKRWTQLVARPELLDDPRFADDRLRGEHGEFLSEVMSAWCQDLSQAEALAQLERARIPAGPVNSPREALEDKTIEAANLIHWMDYPGAPKKVPIFATPVSLSRTPPEIRTRAPLTGEHTDEILAGVGYDAQAIAGLRLRNVI</sequence>
<gene>
    <name evidence="2" type="ORF">E1956_16080</name>
</gene>
<dbReference type="OrthoDB" id="5294844at2"/>
<dbReference type="Gene3D" id="3.30.1540.10">
    <property type="entry name" value="formyl-coa transferase, domain 3"/>
    <property type="match status" value="1"/>
</dbReference>
<dbReference type="GO" id="GO:0008410">
    <property type="term" value="F:CoA-transferase activity"/>
    <property type="evidence" value="ECO:0007669"/>
    <property type="project" value="TreeGrafter"/>
</dbReference>
<accession>A0A4P7CU97</accession>
<dbReference type="AlphaFoldDB" id="A0A4P7CU97"/>
<dbReference type="EMBL" id="CP038149">
    <property type="protein sequence ID" value="QBQ98787.1"/>
    <property type="molecule type" value="Genomic_DNA"/>
</dbReference>
<dbReference type="Pfam" id="PF02515">
    <property type="entry name" value="CoA_transf_3"/>
    <property type="match status" value="1"/>
</dbReference>
<dbReference type="PANTHER" id="PTHR48207:SF3">
    <property type="entry name" value="SUCCINATE--HYDROXYMETHYLGLUTARATE COA-TRANSFERASE"/>
    <property type="match status" value="1"/>
</dbReference>
<dbReference type="KEGG" id="ppai:E1956_16080"/>
<evidence type="ECO:0000313" key="2">
    <source>
        <dbReference type="EMBL" id="QBQ98787.1"/>
    </source>
</evidence>
<protein>
    <submittedName>
        <fullName evidence="2">CoA transferase</fullName>
    </submittedName>
</protein>
<dbReference type="Proteomes" id="UP000295727">
    <property type="component" value="Chromosome 2"/>
</dbReference>
<name>A0A4P7CU97_9BURK</name>
<dbReference type="InterPro" id="IPR023606">
    <property type="entry name" value="CoA-Trfase_III_dom_1_sf"/>
</dbReference>
<organism evidence="2 3">
    <name type="scientific">Paraburkholderia pallida</name>
    <dbReference type="NCBI Taxonomy" id="2547399"/>
    <lineage>
        <taxon>Bacteria</taxon>
        <taxon>Pseudomonadati</taxon>
        <taxon>Pseudomonadota</taxon>
        <taxon>Betaproteobacteria</taxon>
        <taxon>Burkholderiales</taxon>
        <taxon>Burkholderiaceae</taxon>
        <taxon>Paraburkholderia</taxon>
    </lineage>
</organism>
<dbReference type="PANTHER" id="PTHR48207">
    <property type="entry name" value="SUCCINATE--HYDROXYMETHYLGLUTARATE COA-TRANSFERASE"/>
    <property type="match status" value="1"/>
</dbReference>